<dbReference type="AlphaFoldDB" id="A0A7K0CXP1"/>
<dbReference type="Pfam" id="PF10698">
    <property type="entry name" value="DUF2505"/>
    <property type="match status" value="1"/>
</dbReference>
<accession>A0A7K0CXP1</accession>
<dbReference type="Proteomes" id="UP000438448">
    <property type="component" value="Unassembled WGS sequence"/>
</dbReference>
<dbReference type="RefSeq" id="WP_153408282.1">
    <property type="nucleotide sequence ID" value="NZ_WEGK01000002.1"/>
</dbReference>
<name>A0A7K0CXP1_9NOCA</name>
<dbReference type="InterPro" id="IPR019639">
    <property type="entry name" value="DUF2505"/>
</dbReference>
<reference evidence="1 2" key="1">
    <citation type="submission" date="2019-10" db="EMBL/GenBank/DDBJ databases">
        <title>Nocardia macrotermitis sp. nov. and Nocardia aurantia sp. nov., isolated from the gut of fungus growing-termite Macrotermes natalensis.</title>
        <authorList>
            <person name="Benndorf R."/>
            <person name="Schwitalla J."/>
            <person name="Martin K."/>
            <person name="De Beer W."/>
            <person name="Kaster A.-K."/>
            <person name="Vollmers J."/>
            <person name="Poulsen M."/>
            <person name="Beemelmanns C."/>
        </authorList>
    </citation>
    <scope>NUCLEOTIDE SEQUENCE [LARGE SCALE GENOMIC DNA]</scope>
    <source>
        <strain evidence="1 2">RB20</strain>
    </source>
</reference>
<dbReference type="OrthoDB" id="5178774at2"/>
<protein>
    <recommendedName>
        <fullName evidence="3">DUF2505 domain-containing protein</fullName>
    </recommendedName>
</protein>
<evidence type="ECO:0008006" key="3">
    <source>
        <dbReference type="Google" id="ProtNLM"/>
    </source>
</evidence>
<keyword evidence="2" id="KW-1185">Reference proteome</keyword>
<evidence type="ECO:0000313" key="1">
    <source>
        <dbReference type="EMBL" id="MQY18201.1"/>
    </source>
</evidence>
<comment type="caution">
    <text evidence="1">The sequence shown here is derived from an EMBL/GenBank/DDBJ whole genome shotgun (WGS) entry which is preliminary data.</text>
</comment>
<sequence>MATPLAFTANYQFSTAAVRAAFADEQYWKDRLAEVGGPDARLESFEYDGERLRVAMVQSIAEADLPSALTSVRPGNLVIPRTETYSESQETGVFEAHVEGAPAEVRGTVTLSGDDSQVRVVVEGSVAVSVPLFGKKIEAVVAEKLLELLAAEAEFTSTWIANH</sequence>
<proteinExistence type="predicted"/>
<evidence type="ECO:0000313" key="2">
    <source>
        <dbReference type="Proteomes" id="UP000438448"/>
    </source>
</evidence>
<organism evidence="1 2">
    <name type="scientific">Nocardia macrotermitis</name>
    <dbReference type="NCBI Taxonomy" id="2585198"/>
    <lineage>
        <taxon>Bacteria</taxon>
        <taxon>Bacillati</taxon>
        <taxon>Actinomycetota</taxon>
        <taxon>Actinomycetes</taxon>
        <taxon>Mycobacteriales</taxon>
        <taxon>Nocardiaceae</taxon>
        <taxon>Nocardia</taxon>
    </lineage>
</organism>
<dbReference type="EMBL" id="WEGK01000002">
    <property type="protein sequence ID" value="MQY18201.1"/>
    <property type="molecule type" value="Genomic_DNA"/>
</dbReference>
<gene>
    <name evidence="1" type="ORF">NRB20_12700</name>
</gene>